<proteinExistence type="predicted"/>
<evidence type="ECO:0000256" key="2">
    <source>
        <dbReference type="ARBA" id="ARBA00022679"/>
    </source>
</evidence>
<comment type="caution">
    <text evidence="3">The sequence shown here is derived from an EMBL/GenBank/DDBJ whole genome shotgun (WGS) entry which is preliminary data.</text>
</comment>
<gene>
    <name evidence="3" type="ORF">D2T29_13625</name>
</gene>
<reference evidence="3 4" key="1">
    <citation type="submission" date="2019-01" db="EMBL/GenBank/DDBJ databases">
        <title>Sinorhodobacter populi sp. nov. isolated from the symptomatic bark tissue of Populus euramericana canker.</title>
        <authorList>
            <person name="Xu G."/>
        </authorList>
    </citation>
    <scope>NUCLEOTIDE SEQUENCE [LARGE SCALE GENOMIC DNA]</scope>
    <source>
        <strain evidence="3 4">07D10-4-3</strain>
    </source>
</reference>
<dbReference type="CDD" id="cd06533">
    <property type="entry name" value="Glyco_transf_WecG_TagA"/>
    <property type="match status" value="1"/>
</dbReference>
<name>A0A443KAW7_9RHOB</name>
<organism evidence="3 4">
    <name type="scientific">Paenirhodobacter populi</name>
    <dbReference type="NCBI Taxonomy" id="2306993"/>
    <lineage>
        <taxon>Bacteria</taxon>
        <taxon>Pseudomonadati</taxon>
        <taxon>Pseudomonadota</taxon>
        <taxon>Alphaproteobacteria</taxon>
        <taxon>Rhodobacterales</taxon>
        <taxon>Rhodobacter group</taxon>
        <taxon>Paenirhodobacter</taxon>
    </lineage>
</organism>
<keyword evidence="1" id="KW-0328">Glycosyltransferase</keyword>
<evidence type="ECO:0000256" key="1">
    <source>
        <dbReference type="ARBA" id="ARBA00022676"/>
    </source>
</evidence>
<dbReference type="AlphaFoldDB" id="A0A443KAW7"/>
<sequence>MPWCARCSRSPSEAPLPDTVLFLSLDFDVASPATWRDRFLVAGEPAFRYLVTPNVDHLVQLSKRPELIPVYAAADWRMCDSRILERLAKFRGLELRCYPGADLVRDLLDDPRSQTLKIAVVGPDQANFDALCQKFPGHDLIRVEAPFMKPGDAAWEATLAGTEAAQADLTLLCISFPKQEIFAHELKSRGRARGTALCVGASIDFLTGQQTRAPDIFRRTGMEWLYRLISQPGRLWKRYLVDGPKIFLLFLKDGKQ</sequence>
<evidence type="ECO:0000313" key="3">
    <source>
        <dbReference type="EMBL" id="RWR29822.1"/>
    </source>
</evidence>
<keyword evidence="2 3" id="KW-0808">Transferase</keyword>
<dbReference type="Proteomes" id="UP000284451">
    <property type="component" value="Unassembled WGS sequence"/>
</dbReference>
<dbReference type="PANTHER" id="PTHR34136">
    <property type="match status" value="1"/>
</dbReference>
<dbReference type="Pfam" id="PF03808">
    <property type="entry name" value="Glyco_tran_WecG"/>
    <property type="match status" value="1"/>
</dbReference>
<dbReference type="NCBIfam" id="TIGR00696">
    <property type="entry name" value="wecG_tagA_cpsF"/>
    <property type="match status" value="1"/>
</dbReference>
<dbReference type="EMBL" id="SAUY01000018">
    <property type="protein sequence ID" value="RWR29822.1"/>
    <property type="molecule type" value="Genomic_DNA"/>
</dbReference>
<protein>
    <submittedName>
        <fullName evidence="3">Glycosyltransferase</fullName>
    </submittedName>
</protein>
<dbReference type="GO" id="GO:0016758">
    <property type="term" value="F:hexosyltransferase activity"/>
    <property type="evidence" value="ECO:0007669"/>
    <property type="project" value="TreeGrafter"/>
</dbReference>
<dbReference type="InterPro" id="IPR004629">
    <property type="entry name" value="WecG_TagA_CpsF"/>
</dbReference>
<accession>A0A443KAW7</accession>
<reference evidence="3 4" key="2">
    <citation type="submission" date="2019-01" db="EMBL/GenBank/DDBJ databases">
        <authorList>
            <person name="Li Y."/>
        </authorList>
    </citation>
    <scope>NUCLEOTIDE SEQUENCE [LARGE SCALE GENOMIC DNA]</scope>
    <source>
        <strain evidence="3 4">07D10-4-3</strain>
    </source>
</reference>
<evidence type="ECO:0000313" key="4">
    <source>
        <dbReference type="Proteomes" id="UP000284451"/>
    </source>
</evidence>
<dbReference type="PANTHER" id="PTHR34136:SF1">
    <property type="entry name" value="UDP-N-ACETYL-D-MANNOSAMINURONIC ACID TRANSFERASE"/>
    <property type="match status" value="1"/>
</dbReference>